<organism evidence="1 2">
    <name type="scientific">Streptococcus acidominimus</name>
    <dbReference type="NCBI Taxonomy" id="1326"/>
    <lineage>
        <taxon>Bacteria</taxon>
        <taxon>Bacillati</taxon>
        <taxon>Bacillota</taxon>
        <taxon>Bacilli</taxon>
        <taxon>Lactobacillales</taxon>
        <taxon>Streptococcaceae</taxon>
        <taxon>Streptococcus</taxon>
    </lineage>
</organism>
<dbReference type="AlphaFoldDB" id="A0A239XLZ1"/>
<accession>A0A239XLZ1</accession>
<dbReference type="KEGG" id="saco:SAME_02408"/>
<proteinExistence type="predicted"/>
<evidence type="ECO:0000313" key="2">
    <source>
        <dbReference type="Proteomes" id="UP000215144"/>
    </source>
</evidence>
<reference evidence="1 2" key="1">
    <citation type="submission" date="2017-06" db="EMBL/GenBank/DDBJ databases">
        <authorList>
            <consortium name="Pathogen Informatics"/>
        </authorList>
    </citation>
    <scope>NUCLEOTIDE SEQUENCE [LARGE SCALE GENOMIC DNA]</scope>
    <source>
        <strain evidence="1 2">NCTC11291</strain>
    </source>
</reference>
<name>A0A239XLZ1_STRAI</name>
<dbReference type="Proteomes" id="UP000215144">
    <property type="component" value="Chromosome 1"/>
</dbReference>
<sequence length="88" mass="10709">MLNIFVLEDDFFQQTRIETAIKKCMADNNLKYRYLEVFGKPQQLLEAIKETGNHQFFFLDIEIKGEEKKVWRLHVKFVKRIRVLQLYL</sequence>
<dbReference type="EMBL" id="LT906454">
    <property type="protein sequence ID" value="SNV47677.1"/>
    <property type="molecule type" value="Genomic_DNA"/>
</dbReference>
<evidence type="ECO:0000313" key="1">
    <source>
        <dbReference type="EMBL" id="SNV47677.1"/>
    </source>
</evidence>
<protein>
    <submittedName>
        <fullName evidence="1">RevS</fullName>
    </submittedName>
</protein>
<dbReference type="Gene3D" id="3.40.50.2300">
    <property type="match status" value="1"/>
</dbReference>
<gene>
    <name evidence="1" type="ORF">SAMEA4504048_02408</name>
</gene>